<keyword evidence="2" id="KW-1185">Reference proteome</keyword>
<dbReference type="AlphaFoldDB" id="A0A1G8RTF1"/>
<dbReference type="Pfam" id="PF07751">
    <property type="entry name" value="Abi_2"/>
    <property type="match status" value="1"/>
</dbReference>
<reference evidence="2" key="1">
    <citation type="submission" date="2016-10" db="EMBL/GenBank/DDBJ databases">
        <authorList>
            <person name="Varghese N."/>
            <person name="Submissions S."/>
        </authorList>
    </citation>
    <scope>NUCLEOTIDE SEQUENCE [LARGE SCALE GENOMIC DNA]</scope>
    <source>
        <strain evidence="2">ATCC 700689</strain>
    </source>
</reference>
<gene>
    <name evidence="1" type="ORF">SAMN05216605_12350</name>
</gene>
<name>A0A1G8RTF1_9PSED</name>
<dbReference type="InterPro" id="IPR017034">
    <property type="entry name" value="Abi_system_AbiD/AbiF"/>
</dbReference>
<dbReference type="InterPro" id="IPR011664">
    <property type="entry name" value="Abi_system_AbiD/AbiF-like"/>
</dbReference>
<dbReference type="EMBL" id="FNCO01000023">
    <property type="protein sequence ID" value="SDJ20209.1"/>
    <property type="molecule type" value="Genomic_DNA"/>
</dbReference>
<dbReference type="Proteomes" id="UP000182894">
    <property type="component" value="Unassembled WGS sequence"/>
</dbReference>
<accession>A0A1G8RTF1</accession>
<dbReference type="PIRSF" id="PIRSF034934">
    <property type="entry name" value="AbiF_AbiD"/>
    <property type="match status" value="1"/>
</dbReference>
<evidence type="ECO:0000313" key="1">
    <source>
        <dbReference type="EMBL" id="SDJ20209.1"/>
    </source>
</evidence>
<evidence type="ECO:0000313" key="2">
    <source>
        <dbReference type="Proteomes" id="UP000182894"/>
    </source>
</evidence>
<sequence length="331" mass="38410">MPVLTPPKPFRTYSDLVSILAARGLQIDDAQRAERKLAQLGYYRLSGYWYPARQFQLDDQHQRQLCHITKKPLRLDAFAAGTKFDEVVALYRFDKDLRMLMLDAIERLEVNLKTVIAHEVGYHDPMAYTNASFILQKWTRPYVDSRGKQRNKWVEWSQKQQSHIARSQEDCIQWHFRAGKSIPIWVAVEAWDFGDLSEFFELLTGKYQNLILNRLGLSDAKVFSRWVQQISYLRNRSAHHTRVWNQVSPNALSVPHTEPYFQKLQLNNDALKRLYGLISVIWYLLSRIAPGSSWIEDVAALIDRKPNMPGCTYVAMGFPSEAGFPRASFGL</sequence>
<organism evidence="1 2">
    <name type="scientific">Pseudomonas abietaniphila</name>
    <dbReference type="NCBI Taxonomy" id="89065"/>
    <lineage>
        <taxon>Bacteria</taxon>
        <taxon>Pseudomonadati</taxon>
        <taxon>Pseudomonadota</taxon>
        <taxon>Gammaproteobacteria</taxon>
        <taxon>Pseudomonadales</taxon>
        <taxon>Pseudomonadaceae</taxon>
        <taxon>Pseudomonas</taxon>
    </lineage>
</organism>
<protein>
    <submittedName>
        <fullName evidence="1">Abortive infection bacteriophage resistance protein</fullName>
    </submittedName>
</protein>
<proteinExistence type="predicted"/>